<dbReference type="PANTHER" id="PTHR31310">
    <property type="match status" value="1"/>
</dbReference>
<dbReference type="CDD" id="cd03386">
    <property type="entry name" value="PAP2_Aur1_like"/>
    <property type="match status" value="1"/>
</dbReference>
<dbReference type="PANTHER" id="PTHR31310:SF7">
    <property type="entry name" value="PA-PHOSPHATASE RELATED-FAMILY PROTEIN DDB_G0268928"/>
    <property type="match status" value="1"/>
</dbReference>
<evidence type="ECO:0000313" key="8">
    <source>
        <dbReference type="EMBL" id="RAG82447.1"/>
    </source>
</evidence>
<dbReference type="AlphaFoldDB" id="A0A2X0ID51"/>
<keyword evidence="4 6" id="KW-0472">Membrane</keyword>
<dbReference type="Proteomes" id="UP000248889">
    <property type="component" value="Unassembled WGS sequence"/>
</dbReference>
<evidence type="ECO:0000256" key="6">
    <source>
        <dbReference type="SAM" id="Phobius"/>
    </source>
</evidence>
<evidence type="ECO:0000256" key="5">
    <source>
        <dbReference type="SAM" id="MobiDB-lite"/>
    </source>
</evidence>
<feature type="transmembrane region" description="Helical" evidence="6">
    <location>
        <begin position="135"/>
        <end position="153"/>
    </location>
</feature>
<feature type="transmembrane region" description="Helical" evidence="6">
    <location>
        <begin position="104"/>
        <end position="123"/>
    </location>
</feature>
<keyword evidence="9" id="KW-1185">Reference proteome</keyword>
<dbReference type="InterPro" id="IPR026841">
    <property type="entry name" value="Aur1/Ipt1"/>
</dbReference>
<feature type="domain" description="Inositolphosphotransferase Aur1/Ipt1" evidence="7">
    <location>
        <begin position="71"/>
        <end position="254"/>
    </location>
</feature>
<feature type="compositionally biased region" description="Low complexity" evidence="5">
    <location>
        <begin position="263"/>
        <end position="274"/>
    </location>
</feature>
<feature type="transmembrane region" description="Helical" evidence="6">
    <location>
        <begin position="214"/>
        <end position="235"/>
    </location>
</feature>
<feature type="compositionally biased region" description="Polar residues" evidence="5">
    <location>
        <begin position="275"/>
        <end position="286"/>
    </location>
</feature>
<dbReference type="OrthoDB" id="5241565at2"/>
<evidence type="ECO:0000256" key="3">
    <source>
        <dbReference type="ARBA" id="ARBA00022989"/>
    </source>
</evidence>
<evidence type="ECO:0000256" key="4">
    <source>
        <dbReference type="ARBA" id="ARBA00023136"/>
    </source>
</evidence>
<reference evidence="8 9" key="1">
    <citation type="submission" date="2018-06" db="EMBL/GenBank/DDBJ databases">
        <title>Streptacidiphilus pinicola sp. nov., isolated from pine grove soil.</title>
        <authorList>
            <person name="Roh S.G."/>
            <person name="Park S."/>
            <person name="Kim M.-K."/>
            <person name="Yun B.-R."/>
            <person name="Park J."/>
            <person name="Kim M.J."/>
            <person name="Kim Y.S."/>
            <person name="Kim S.B."/>
        </authorList>
    </citation>
    <scope>NUCLEOTIDE SEQUENCE [LARGE SCALE GENOMIC DNA]</scope>
    <source>
        <strain evidence="8 9">MMS16-CNU450</strain>
    </source>
</reference>
<gene>
    <name evidence="8" type="ORF">DN069_27670</name>
</gene>
<dbReference type="RefSeq" id="WP_111505454.1">
    <property type="nucleotide sequence ID" value="NZ_QKYN01000114.1"/>
</dbReference>
<feature type="transmembrane region" description="Helical" evidence="6">
    <location>
        <begin position="188"/>
        <end position="207"/>
    </location>
</feature>
<accession>A0A2X0ID51</accession>
<evidence type="ECO:0000259" key="7">
    <source>
        <dbReference type="Pfam" id="PF14378"/>
    </source>
</evidence>
<dbReference type="InterPro" id="IPR052185">
    <property type="entry name" value="IPC_Synthase-Related"/>
</dbReference>
<comment type="subcellular location">
    <subcellularLocation>
        <location evidence="1">Membrane</location>
        <topology evidence="1">Multi-pass membrane protein</topology>
    </subcellularLocation>
</comment>
<feature type="transmembrane region" description="Helical" evidence="6">
    <location>
        <begin position="241"/>
        <end position="259"/>
    </location>
</feature>
<dbReference type="GO" id="GO:0016020">
    <property type="term" value="C:membrane"/>
    <property type="evidence" value="ECO:0007669"/>
    <property type="project" value="UniProtKB-SubCell"/>
</dbReference>
<keyword evidence="3 6" id="KW-1133">Transmembrane helix</keyword>
<proteinExistence type="predicted"/>
<dbReference type="Pfam" id="PF14378">
    <property type="entry name" value="PAP2_3"/>
    <property type="match status" value="1"/>
</dbReference>
<name>A0A2X0ID51_9ACTN</name>
<sequence length="286" mass="31443">MSSAAAAPRTSLDHRRTPLAGARRPWALGLGRRGRPRWWAELLLIALCYGAYSVTRNAVPDHRAAALARAQQLLDAERRLHVSFELALNHAADHVTWLIVGMDYYYATLHFVTTVGCLVWLYVRHPHHYRAARTALYAATLAALAGFYAYALAPPRFLSGDGFIDTVVVHHTWGSWASGPVTEVSNQYAAMPSIHIAWATWCAVVLFRLARTRFVRLAALLYPVATCVVILATGNHFEADAVAGLLTIGAGFALQRALTGRPALPRTRRPAPATSQDKSQVDWSAR</sequence>
<feature type="transmembrane region" description="Helical" evidence="6">
    <location>
        <begin position="38"/>
        <end position="55"/>
    </location>
</feature>
<protein>
    <submittedName>
        <fullName evidence="8">PAP2 family protein</fullName>
    </submittedName>
</protein>
<evidence type="ECO:0000313" key="9">
    <source>
        <dbReference type="Proteomes" id="UP000248889"/>
    </source>
</evidence>
<comment type="caution">
    <text evidence="8">The sequence shown here is derived from an EMBL/GenBank/DDBJ whole genome shotgun (WGS) entry which is preliminary data.</text>
</comment>
<dbReference type="EMBL" id="QKYN01000114">
    <property type="protein sequence ID" value="RAG82447.1"/>
    <property type="molecule type" value="Genomic_DNA"/>
</dbReference>
<organism evidence="8 9">
    <name type="scientific">Streptacidiphilus pinicola</name>
    <dbReference type="NCBI Taxonomy" id="2219663"/>
    <lineage>
        <taxon>Bacteria</taxon>
        <taxon>Bacillati</taxon>
        <taxon>Actinomycetota</taxon>
        <taxon>Actinomycetes</taxon>
        <taxon>Kitasatosporales</taxon>
        <taxon>Streptomycetaceae</taxon>
        <taxon>Streptacidiphilus</taxon>
    </lineage>
</organism>
<keyword evidence="2 6" id="KW-0812">Transmembrane</keyword>
<evidence type="ECO:0000256" key="2">
    <source>
        <dbReference type="ARBA" id="ARBA00022692"/>
    </source>
</evidence>
<feature type="region of interest" description="Disordered" evidence="5">
    <location>
        <begin position="263"/>
        <end position="286"/>
    </location>
</feature>
<evidence type="ECO:0000256" key="1">
    <source>
        <dbReference type="ARBA" id="ARBA00004141"/>
    </source>
</evidence>